<organism evidence="1 2">
    <name type="scientific">Anaerotruncus massiliensis</name>
    <name type="common">ex Liu et al. 2021</name>
    <dbReference type="NCBI Taxonomy" id="2321404"/>
    <lineage>
        <taxon>Bacteria</taxon>
        <taxon>Bacillati</taxon>
        <taxon>Bacillota</taxon>
        <taxon>Clostridia</taxon>
        <taxon>Eubacteriales</taxon>
        <taxon>Oscillospiraceae</taxon>
        <taxon>Anaerotruncus</taxon>
    </lineage>
</organism>
<gene>
    <name evidence="1" type="ORF">D4A47_11770</name>
</gene>
<protein>
    <submittedName>
        <fullName evidence="1">Uncharacterized protein</fullName>
    </submittedName>
</protein>
<evidence type="ECO:0000313" key="2">
    <source>
        <dbReference type="Proteomes" id="UP000276301"/>
    </source>
</evidence>
<name>A0A498CWI4_9FIRM</name>
<keyword evidence="2" id="KW-1185">Reference proteome</keyword>
<comment type="caution">
    <text evidence="1">The sequence shown here is derived from an EMBL/GenBank/DDBJ whole genome shotgun (WGS) entry which is preliminary data.</text>
</comment>
<dbReference type="EMBL" id="RCHT01000030">
    <property type="protein sequence ID" value="RLL08693.1"/>
    <property type="molecule type" value="Genomic_DNA"/>
</dbReference>
<accession>A0A498CWI4</accession>
<dbReference type="AlphaFoldDB" id="A0A498CWI4"/>
<dbReference type="Proteomes" id="UP000276301">
    <property type="component" value="Unassembled WGS sequence"/>
</dbReference>
<proteinExistence type="predicted"/>
<sequence length="65" mass="6982">MSLPAPKDAPSALLGTAPQAAALRPAAKTDADAVARKILLLPGKTLRRDLRVLFSSCVPRRREVY</sequence>
<evidence type="ECO:0000313" key="1">
    <source>
        <dbReference type="EMBL" id="RLL08693.1"/>
    </source>
</evidence>
<reference evidence="1 2" key="1">
    <citation type="submission" date="2018-10" db="EMBL/GenBank/DDBJ databases">
        <title>Anaerotruncus faecis sp. nov., isolated from human feces.</title>
        <authorList>
            <person name="Wang Y.-J."/>
        </authorList>
    </citation>
    <scope>NUCLEOTIDE SEQUENCE [LARGE SCALE GENOMIC DNA]</scope>
    <source>
        <strain evidence="1 2">22A2-44</strain>
    </source>
</reference>